<dbReference type="InterPro" id="IPR025736">
    <property type="entry name" value="PucR_C-HTH_dom"/>
</dbReference>
<accession>A0A0J1I7T7</accession>
<evidence type="ECO:0000313" key="3">
    <source>
        <dbReference type="EMBL" id="KLV22028.1"/>
    </source>
</evidence>
<dbReference type="InterPro" id="IPR042070">
    <property type="entry name" value="PucR_C-HTH_sf"/>
</dbReference>
<dbReference type="RefSeq" id="WP_047944420.1">
    <property type="nucleotide sequence ID" value="NZ_CP053989.1"/>
</dbReference>
<dbReference type="Pfam" id="PF05651">
    <property type="entry name" value="Diacid_rec"/>
    <property type="match status" value="1"/>
</dbReference>
<dbReference type="GeneID" id="56351420"/>
<organism evidence="3 4">
    <name type="scientific">Niallia circulans</name>
    <name type="common">Bacillus circulans</name>
    <dbReference type="NCBI Taxonomy" id="1397"/>
    <lineage>
        <taxon>Bacteria</taxon>
        <taxon>Bacillati</taxon>
        <taxon>Bacillota</taxon>
        <taxon>Bacilli</taxon>
        <taxon>Bacillales</taxon>
        <taxon>Bacillaceae</taxon>
        <taxon>Niallia</taxon>
    </lineage>
</organism>
<dbReference type="Gene3D" id="1.10.10.2840">
    <property type="entry name" value="PucR C-terminal helix-turn-helix domain"/>
    <property type="match status" value="1"/>
</dbReference>
<dbReference type="InterPro" id="IPR008599">
    <property type="entry name" value="Diacid_rec"/>
</dbReference>
<protein>
    <submittedName>
        <fullName evidence="3">Sugar diacid utilization regulator</fullName>
    </submittedName>
</protein>
<dbReference type="EMBL" id="LDPH01000033">
    <property type="protein sequence ID" value="KLV22028.1"/>
    <property type="molecule type" value="Genomic_DNA"/>
</dbReference>
<dbReference type="Pfam" id="PF13556">
    <property type="entry name" value="HTH_30"/>
    <property type="match status" value="1"/>
</dbReference>
<dbReference type="OrthoDB" id="9792148at2"/>
<comment type="caution">
    <text evidence="3">The sequence shown here is derived from an EMBL/GenBank/DDBJ whole genome shotgun (WGS) entry which is preliminary data.</text>
</comment>
<feature type="domain" description="PucR C-terminal helix-turn-helix" evidence="2">
    <location>
        <begin position="280"/>
        <end position="335"/>
    </location>
</feature>
<evidence type="ECO:0000313" key="4">
    <source>
        <dbReference type="Proteomes" id="UP000036045"/>
    </source>
</evidence>
<evidence type="ECO:0000259" key="1">
    <source>
        <dbReference type="Pfam" id="PF05651"/>
    </source>
</evidence>
<dbReference type="PANTHER" id="PTHR33744:SF16">
    <property type="entry name" value="CARBOHYDRATE DIACID REGULATOR"/>
    <property type="match status" value="1"/>
</dbReference>
<reference evidence="3 4" key="1">
    <citation type="submission" date="2015-05" db="EMBL/GenBank/DDBJ databases">
        <title>Whole genome sequence and identification of bacterial endophytes from Costus igneus.</title>
        <authorList>
            <person name="Lee Y.P."/>
            <person name="Gan H.M."/>
            <person name="Eng W."/>
            <person name="Wheatley M.S."/>
            <person name="Caraballo A."/>
            <person name="Polter S."/>
            <person name="Savka M.A."/>
            <person name="Hudson A.O."/>
        </authorList>
    </citation>
    <scope>NUCLEOTIDE SEQUENCE [LARGE SCALE GENOMIC DNA]</scope>
    <source>
        <strain evidence="3 4">RIT379</strain>
    </source>
</reference>
<dbReference type="Proteomes" id="UP000036045">
    <property type="component" value="Unassembled WGS sequence"/>
</dbReference>
<dbReference type="AlphaFoldDB" id="A0A0J1I7T7"/>
<keyword evidence="4" id="KW-1185">Reference proteome</keyword>
<dbReference type="InterPro" id="IPR051448">
    <property type="entry name" value="CdaR-like_regulators"/>
</dbReference>
<evidence type="ECO:0000259" key="2">
    <source>
        <dbReference type="Pfam" id="PF13556"/>
    </source>
</evidence>
<proteinExistence type="predicted"/>
<name>A0A0J1I7T7_NIACI</name>
<feature type="domain" description="Putative sugar diacid recognition" evidence="1">
    <location>
        <begin position="4"/>
        <end position="131"/>
    </location>
</feature>
<gene>
    <name evidence="3" type="ORF">ABW02_21955</name>
</gene>
<sequence>MYELTPKQAQKIVNKMMKDIPYNINIMDKTGIIIGSGNKERIGTLHHGAVAAIKQKRIVPIEKDEEFVKKGINLPIEWNKSILGVVGISGEIKETSPFGKLVKSTVLLLIEQSIASEKENRRKNVKQEFFNLLIDSNTIYTKDLIDQASSYNVQLNKPSQLVYIEFQKNVDETIVKDFPFFQPYQTTLCVVVQEPNNMEELLENLAKYQDIFISVSKINDKIADGFLQTKLALKVLKGLFLHQKIIFYADCEFIADLSYSLQKIKKTALQSDLLETNDELIKTLQAYLNCNMNMNETASQLIVHRNTLNYRLNRIHKITGKDPKNILDLVELIFMLINRIK</sequence>
<dbReference type="PATRIC" id="fig|1397.4.peg.3513"/>
<dbReference type="PANTHER" id="PTHR33744">
    <property type="entry name" value="CARBOHYDRATE DIACID REGULATOR"/>
    <property type="match status" value="1"/>
</dbReference>